<dbReference type="Gene3D" id="3.40.50.2300">
    <property type="match status" value="1"/>
</dbReference>
<dbReference type="RefSeq" id="WP_307320911.1">
    <property type="nucleotide sequence ID" value="NZ_JAUSUG010000001.1"/>
</dbReference>
<keyword evidence="1" id="KW-0808">Transferase</keyword>
<accession>A0ABT9ZNW4</accession>
<dbReference type="InterPro" id="IPR013011">
    <property type="entry name" value="PTS_EIIB_2"/>
</dbReference>
<sequence>MKQIIIVCSSGLGTSLMLKLNLERLLKEWNISASVVNMDKTSVTAESPDLIIGAKQIVESINLQREVEIIALENIVNPEYLRKCLEASKTIQDCLLRN</sequence>
<dbReference type="EMBL" id="JAUSUG010000001">
    <property type="protein sequence ID" value="MDQ0252928.1"/>
    <property type="molecule type" value="Genomic_DNA"/>
</dbReference>
<evidence type="ECO:0000256" key="1">
    <source>
        <dbReference type="ARBA" id="ARBA00022679"/>
    </source>
</evidence>
<evidence type="ECO:0000313" key="4">
    <source>
        <dbReference type="Proteomes" id="UP001230005"/>
    </source>
</evidence>
<keyword evidence="4" id="KW-1185">Reference proteome</keyword>
<comment type="caution">
    <text evidence="3">The sequence shown here is derived from an EMBL/GenBank/DDBJ whole genome shotgun (WGS) entry which is preliminary data.</text>
</comment>
<organism evidence="3 4">
    <name type="scientific">Evansella vedderi</name>
    <dbReference type="NCBI Taxonomy" id="38282"/>
    <lineage>
        <taxon>Bacteria</taxon>
        <taxon>Bacillati</taxon>
        <taxon>Bacillota</taxon>
        <taxon>Bacilli</taxon>
        <taxon>Bacillales</taxon>
        <taxon>Bacillaceae</taxon>
        <taxon>Evansella</taxon>
    </lineage>
</organism>
<dbReference type="InterPro" id="IPR036095">
    <property type="entry name" value="PTS_EIIB-like_sf"/>
</dbReference>
<dbReference type="Proteomes" id="UP001230005">
    <property type="component" value="Unassembled WGS sequence"/>
</dbReference>
<dbReference type="CDD" id="cd05563">
    <property type="entry name" value="PTS_IIB_ascorbate"/>
    <property type="match status" value="1"/>
</dbReference>
<gene>
    <name evidence="3" type="ORF">J2S74_000300</name>
</gene>
<dbReference type="InterPro" id="IPR003501">
    <property type="entry name" value="PTS_EIIB_2/3"/>
</dbReference>
<feature type="domain" description="PTS EIIB type-2" evidence="2">
    <location>
        <begin position="2"/>
        <end position="93"/>
    </location>
</feature>
<protein>
    <submittedName>
        <fullName evidence="3">PTS system ascorbate-specific IIB component</fullName>
    </submittedName>
</protein>
<reference evidence="3 4" key="1">
    <citation type="submission" date="2023-07" db="EMBL/GenBank/DDBJ databases">
        <title>Genomic Encyclopedia of Type Strains, Phase IV (KMG-IV): sequencing the most valuable type-strain genomes for metagenomic binning, comparative biology and taxonomic classification.</title>
        <authorList>
            <person name="Goeker M."/>
        </authorList>
    </citation>
    <scope>NUCLEOTIDE SEQUENCE [LARGE SCALE GENOMIC DNA]</scope>
    <source>
        <strain evidence="3 4">DSM 9768</strain>
    </source>
</reference>
<dbReference type="PROSITE" id="PS51099">
    <property type="entry name" value="PTS_EIIB_TYPE_2"/>
    <property type="match status" value="1"/>
</dbReference>
<name>A0ABT9ZNW4_9BACI</name>
<proteinExistence type="predicted"/>
<dbReference type="Pfam" id="PF02302">
    <property type="entry name" value="PTS_IIB"/>
    <property type="match status" value="1"/>
</dbReference>
<dbReference type="SUPFAM" id="SSF52794">
    <property type="entry name" value="PTS system IIB component-like"/>
    <property type="match status" value="1"/>
</dbReference>
<evidence type="ECO:0000259" key="2">
    <source>
        <dbReference type="PROSITE" id="PS51099"/>
    </source>
</evidence>
<evidence type="ECO:0000313" key="3">
    <source>
        <dbReference type="EMBL" id="MDQ0252928.1"/>
    </source>
</evidence>